<reference evidence="2 3" key="1">
    <citation type="submission" date="2020-05" db="EMBL/GenBank/DDBJ databases">
        <title>Aquirufa sp. strain 15G-AUS-rot a new Aquirufa species.</title>
        <authorList>
            <person name="Pitt A."/>
            <person name="Hahn M.W."/>
        </authorList>
    </citation>
    <scope>NUCLEOTIDE SEQUENCE [LARGE SCALE GENOMIC DNA]</scope>
    <source>
        <strain evidence="2 3">15G-AUS-rot</strain>
    </source>
</reference>
<dbReference type="EMBL" id="CP054056">
    <property type="protein sequence ID" value="QKJ25503.1"/>
    <property type="molecule type" value="Genomic_DNA"/>
</dbReference>
<dbReference type="RefSeq" id="WP_173493800.1">
    <property type="nucleotide sequence ID" value="NZ_CP054056.1"/>
</dbReference>
<keyword evidence="1" id="KW-0472">Membrane</keyword>
<dbReference type="Proteomes" id="UP000501003">
    <property type="component" value="Chromosome"/>
</dbReference>
<dbReference type="AlphaFoldDB" id="A0A7D4Q588"/>
<organism evidence="2 3">
    <name type="scientific">Aquiluna borgnonia</name>
    <dbReference type="NCBI Taxonomy" id="2499157"/>
    <lineage>
        <taxon>Bacteria</taxon>
        <taxon>Bacillati</taxon>
        <taxon>Actinomycetota</taxon>
        <taxon>Actinomycetes</taxon>
        <taxon>Micrococcales</taxon>
        <taxon>Microbacteriaceae</taxon>
        <taxon>Luna cluster</taxon>
        <taxon>Luna-1 subcluster</taxon>
        <taxon>Aquiluna</taxon>
    </lineage>
</organism>
<feature type="transmembrane region" description="Helical" evidence="1">
    <location>
        <begin position="105"/>
        <end position="125"/>
    </location>
</feature>
<keyword evidence="3" id="KW-1185">Reference proteome</keyword>
<evidence type="ECO:0000313" key="3">
    <source>
        <dbReference type="Proteomes" id="UP000501003"/>
    </source>
</evidence>
<sequence>MASSSAQVFGRVLKLSALLVAAVLLVGGAAGYLFAGLEGLLTAALGSVIAFTFMALTVLSVLVGAKLPLAGFYGMVLGGWLLKIVLFAIAMGALQRAEFVHGPTLFFTIVVSVLGGLGIDSWLVLKSRIPTIS</sequence>
<keyword evidence="1" id="KW-0812">Transmembrane</keyword>
<feature type="transmembrane region" description="Helical" evidence="1">
    <location>
        <begin position="40"/>
        <end position="65"/>
    </location>
</feature>
<evidence type="ECO:0000256" key="1">
    <source>
        <dbReference type="SAM" id="Phobius"/>
    </source>
</evidence>
<protein>
    <recommendedName>
        <fullName evidence="4">ATP synthase protein I</fullName>
    </recommendedName>
</protein>
<name>A0A7D4Q588_9MICO</name>
<feature type="transmembrane region" description="Helical" evidence="1">
    <location>
        <begin position="12"/>
        <end position="34"/>
    </location>
</feature>
<dbReference type="KEGG" id="aqg:HRU87_04825"/>
<evidence type="ECO:0000313" key="2">
    <source>
        <dbReference type="EMBL" id="QKJ25503.1"/>
    </source>
</evidence>
<accession>A0A7D4Q588</accession>
<gene>
    <name evidence="2" type="ORF">HRU87_04825</name>
</gene>
<feature type="transmembrane region" description="Helical" evidence="1">
    <location>
        <begin position="72"/>
        <end position="93"/>
    </location>
</feature>
<keyword evidence="1" id="KW-1133">Transmembrane helix</keyword>
<proteinExistence type="predicted"/>
<evidence type="ECO:0008006" key="4">
    <source>
        <dbReference type="Google" id="ProtNLM"/>
    </source>
</evidence>